<reference evidence="1 2" key="1">
    <citation type="submission" date="2014-08" db="EMBL/GenBank/DDBJ databases">
        <title>Whole genome shotgun sequence of Rhizobium rubi NBRC 13261.</title>
        <authorList>
            <person name="Katano-Makiyama Y."/>
            <person name="Hosoyama A."/>
            <person name="Hashimoto M."/>
            <person name="Hosoyama Y."/>
            <person name="Noguchi M."/>
            <person name="Tsuchikane K."/>
            <person name="Uohara A."/>
            <person name="Ohji S."/>
            <person name="Ichikawa N."/>
            <person name="Kimura A."/>
            <person name="Yamazoe A."/>
            <person name="Fujita N."/>
        </authorList>
    </citation>
    <scope>NUCLEOTIDE SEQUENCE [LARGE SCALE GENOMIC DNA]</scope>
    <source>
        <strain evidence="1 2">NBRC 13261</strain>
    </source>
</reference>
<accession>A0A081CX89</accession>
<sequence length="81" mass="9293">MFNKSSVFMEASLSRLRPGPNRLCPTERAEHGKVPFLSSFDVNQFYGLMNLLYVFLEWFKSEGELTQFRANGVEGVDGLER</sequence>
<protein>
    <submittedName>
        <fullName evidence="1">Uncharacterized protein</fullName>
    </submittedName>
</protein>
<comment type="caution">
    <text evidence="1">The sequence shown here is derived from an EMBL/GenBank/DDBJ whole genome shotgun (WGS) entry which is preliminary data.</text>
</comment>
<organism evidence="1 2">
    <name type="scientific">Agrobacterium rubi TR3 = NBRC 13261</name>
    <dbReference type="NCBI Taxonomy" id="1368415"/>
    <lineage>
        <taxon>Bacteria</taxon>
        <taxon>Pseudomonadati</taxon>
        <taxon>Pseudomonadota</taxon>
        <taxon>Alphaproteobacteria</taxon>
        <taxon>Hyphomicrobiales</taxon>
        <taxon>Rhizobiaceae</taxon>
        <taxon>Rhizobium/Agrobacterium group</taxon>
        <taxon>Agrobacterium</taxon>
    </lineage>
</organism>
<evidence type="ECO:0000313" key="1">
    <source>
        <dbReference type="EMBL" id="GAK71285.1"/>
    </source>
</evidence>
<dbReference type="Proteomes" id="UP000028701">
    <property type="component" value="Unassembled WGS sequence"/>
</dbReference>
<evidence type="ECO:0000313" key="2">
    <source>
        <dbReference type="Proteomes" id="UP000028701"/>
    </source>
</evidence>
<gene>
    <name evidence="1" type="ORF">RRU01S_16_00480</name>
</gene>
<name>A0A081CX89_9HYPH</name>
<dbReference type="AlphaFoldDB" id="A0A081CX89"/>
<proteinExistence type="predicted"/>
<dbReference type="EMBL" id="BBJU01000016">
    <property type="protein sequence ID" value="GAK71285.1"/>
    <property type="molecule type" value="Genomic_DNA"/>
</dbReference>